<gene>
    <name evidence="1" type="ORF">EV182_006301</name>
</gene>
<accession>A0ACC1HTZ6</accession>
<protein>
    <submittedName>
        <fullName evidence="1">Uncharacterized protein</fullName>
    </submittedName>
</protein>
<reference evidence="1" key="1">
    <citation type="submission" date="2022-06" db="EMBL/GenBank/DDBJ databases">
        <title>Phylogenomic reconstructions and comparative analyses of Kickxellomycotina fungi.</title>
        <authorList>
            <person name="Reynolds N.K."/>
            <person name="Stajich J.E."/>
            <person name="Barry K."/>
            <person name="Grigoriev I.V."/>
            <person name="Crous P."/>
            <person name="Smith M.E."/>
        </authorList>
    </citation>
    <scope>NUCLEOTIDE SEQUENCE</scope>
    <source>
        <strain evidence="1">RSA 2271</strain>
    </source>
</reference>
<proteinExistence type="predicted"/>
<name>A0ACC1HTZ6_9FUNG</name>
<comment type="caution">
    <text evidence="1">The sequence shown here is derived from an EMBL/GenBank/DDBJ whole genome shotgun (WGS) entry which is preliminary data.</text>
</comment>
<dbReference type="EMBL" id="JAMZIH010002546">
    <property type="protein sequence ID" value="KAJ1677379.1"/>
    <property type="molecule type" value="Genomic_DNA"/>
</dbReference>
<dbReference type="Proteomes" id="UP001145114">
    <property type="component" value="Unassembled WGS sequence"/>
</dbReference>
<evidence type="ECO:0000313" key="1">
    <source>
        <dbReference type="EMBL" id="KAJ1677379.1"/>
    </source>
</evidence>
<organism evidence="1 2">
    <name type="scientific">Spiromyces aspiralis</name>
    <dbReference type="NCBI Taxonomy" id="68401"/>
    <lineage>
        <taxon>Eukaryota</taxon>
        <taxon>Fungi</taxon>
        <taxon>Fungi incertae sedis</taxon>
        <taxon>Zoopagomycota</taxon>
        <taxon>Kickxellomycotina</taxon>
        <taxon>Kickxellomycetes</taxon>
        <taxon>Kickxellales</taxon>
        <taxon>Kickxellaceae</taxon>
        <taxon>Spiromyces</taxon>
    </lineage>
</organism>
<feature type="non-terminal residue" evidence="1">
    <location>
        <position position="109"/>
    </location>
</feature>
<keyword evidence="2" id="KW-1185">Reference proteome</keyword>
<evidence type="ECO:0000313" key="2">
    <source>
        <dbReference type="Proteomes" id="UP001145114"/>
    </source>
</evidence>
<sequence length="109" mass="11933">MSVLSRVFDAMQRIAPLSLAARSWDNVGVLLEAPVPRPRATRVFLTIDLTLQTLKEALEDQLVGVIIAYHPPIFKSFKALTMADVKQSIILQCAAAGVSIYSPHTSIDN</sequence>